<evidence type="ECO:0000313" key="3">
    <source>
        <dbReference type="Proteomes" id="UP000564964"/>
    </source>
</evidence>
<dbReference type="Proteomes" id="UP000564964">
    <property type="component" value="Unassembled WGS sequence"/>
</dbReference>
<protein>
    <recommendedName>
        <fullName evidence="4">KaiC-like domain-containing protein</fullName>
    </recommendedName>
</protein>
<proteinExistence type="predicted"/>
<evidence type="ECO:0000313" key="1">
    <source>
        <dbReference type="EMBL" id="HIH16294.1"/>
    </source>
</evidence>
<organism evidence="1 3">
    <name type="scientific">Candidatus Iainarchaeum sp</name>
    <dbReference type="NCBI Taxonomy" id="3101447"/>
    <lineage>
        <taxon>Archaea</taxon>
        <taxon>Candidatus Iainarchaeota</taxon>
        <taxon>Candidatus Iainarchaeia</taxon>
        <taxon>Candidatus Iainarchaeales</taxon>
        <taxon>Candidatus Iainarchaeaceae</taxon>
        <taxon>Candidatus Iainarchaeum</taxon>
    </lineage>
</organism>
<reference evidence="2" key="3">
    <citation type="submission" date="2021-05" db="EMBL/GenBank/DDBJ databases">
        <title>Protein family content uncovers lineage relationships and bacterial pathway maintenance mechanisms in DPANN archaea.</title>
        <authorList>
            <person name="Castelle C.J."/>
            <person name="Meheust R."/>
            <person name="Jaffe A.L."/>
            <person name="Seitz K."/>
            <person name="Gong X."/>
            <person name="Baker B.J."/>
            <person name="Banfield J.F."/>
        </authorList>
    </citation>
    <scope>NUCLEOTIDE SEQUENCE</scope>
    <source>
        <strain evidence="2">RIFCSPLOWO2_01_FULL_58_19</strain>
    </source>
</reference>
<dbReference type="Proteomes" id="UP000678237">
    <property type="component" value="Unassembled WGS sequence"/>
</dbReference>
<dbReference type="EMBL" id="DUGH01000068">
    <property type="protein sequence ID" value="HIH16294.1"/>
    <property type="molecule type" value="Genomic_DNA"/>
</dbReference>
<reference evidence="2" key="2">
    <citation type="submission" date="2021-03" db="EMBL/GenBank/DDBJ databases">
        <authorList>
            <person name="Jaffe A."/>
        </authorList>
    </citation>
    <scope>NUCLEOTIDE SEQUENCE</scope>
    <source>
        <strain evidence="2">RIFCSPLOWO2_01_FULL_58_19</strain>
    </source>
</reference>
<dbReference type="AlphaFoldDB" id="A0A7J4JG55"/>
<evidence type="ECO:0008006" key="4">
    <source>
        <dbReference type="Google" id="ProtNLM"/>
    </source>
</evidence>
<dbReference type="InterPro" id="IPR055927">
    <property type="entry name" value="DUF7504"/>
</dbReference>
<sequence length="162" mass="18029">MALPGDAYSLKLLDACRELDQSFDSVCYVTLTKMLQSIVQVFEQNNINYNKFEFIDACTQTVAKRFIPSGKALYLDGPNALTDLLLAISRVLDAKKCPVLLFDSISVLLLYRDQKTVAKFVHALTTMLRVKGVQGVLTCLASEEATGMLSQMEPFVDRVIKP</sequence>
<comment type="caution">
    <text evidence="1">The sequence shown here is derived from an EMBL/GenBank/DDBJ whole genome shotgun (WGS) entry which is preliminary data.</text>
</comment>
<gene>
    <name evidence="1" type="ORF">HA252_02730</name>
    <name evidence="2" type="ORF">J4203_02010</name>
</gene>
<dbReference type="Gene3D" id="3.40.50.300">
    <property type="entry name" value="P-loop containing nucleotide triphosphate hydrolases"/>
    <property type="match status" value="1"/>
</dbReference>
<reference evidence="3" key="1">
    <citation type="journal article" date="2020" name="bioRxiv">
        <title>A rank-normalized archaeal taxonomy based on genome phylogeny resolves widespread incomplete and uneven classifications.</title>
        <authorList>
            <person name="Rinke C."/>
            <person name="Chuvochina M."/>
            <person name="Mussig A.J."/>
            <person name="Chaumeil P.-A."/>
            <person name="Waite D.W."/>
            <person name="Whitman W.B."/>
            <person name="Parks D.H."/>
            <person name="Hugenholtz P."/>
        </authorList>
    </citation>
    <scope>NUCLEOTIDE SEQUENCE [LARGE SCALE GENOMIC DNA]</scope>
</reference>
<dbReference type="Pfam" id="PF24336">
    <property type="entry name" value="DUF7504"/>
    <property type="match status" value="1"/>
</dbReference>
<dbReference type="EMBL" id="JAGVWE010000002">
    <property type="protein sequence ID" value="MBS3062622.1"/>
    <property type="molecule type" value="Genomic_DNA"/>
</dbReference>
<dbReference type="InterPro" id="IPR027417">
    <property type="entry name" value="P-loop_NTPase"/>
</dbReference>
<name>A0A7J4JG55_9ARCH</name>
<accession>A0A7J4JG55</accession>
<evidence type="ECO:0000313" key="2">
    <source>
        <dbReference type="EMBL" id="MBS3062622.1"/>
    </source>
</evidence>